<name>A0A9E5JSZ6_9GAMM</name>
<keyword evidence="1" id="KW-0812">Transmembrane</keyword>
<dbReference type="PANTHER" id="PTHR39650">
    <property type="entry name" value="CDP-ARCHAEOL SYNTHASE"/>
    <property type="match status" value="1"/>
</dbReference>
<accession>A0A9E5JSZ6</accession>
<evidence type="ECO:0000313" key="3">
    <source>
        <dbReference type="Proteomes" id="UP000787472"/>
    </source>
</evidence>
<dbReference type="AlphaFoldDB" id="A0A9E5JSZ6"/>
<feature type="transmembrane region" description="Helical" evidence="1">
    <location>
        <begin position="133"/>
        <end position="152"/>
    </location>
</feature>
<feature type="transmembrane region" description="Helical" evidence="1">
    <location>
        <begin position="56"/>
        <end position="86"/>
    </location>
</feature>
<sequence>MSSSAVVLLLLIIAANSTPVLLTSLFGSRFNRPVDGNRTFPGGRPVFGKSKTWRGVIGAILCCTLVAPLLGYSATLGASAGALAMLGDLFSSFTKRRLGLASSAQAPLLDQIPEALLPALVLKGALGLDGLDVLMVPVLFLVLEVIFSIIFYKLGIRKTPY</sequence>
<keyword evidence="1" id="KW-1133">Transmembrane helix</keyword>
<gene>
    <name evidence="2" type="ORF">G8770_10560</name>
</gene>
<organism evidence="2 3">
    <name type="scientific">Pseudomaricurvus hydrocarbonicus</name>
    <dbReference type="NCBI Taxonomy" id="1470433"/>
    <lineage>
        <taxon>Bacteria</taxon>
        <taxon>Pseudomonadati</taxon>
        <taxon>Pseudomonadota</taxon>
        <taxon>Gammaproteobacteria</taxon>
        <taxon>Cellvibrionales</taxon>
        <taxon>Cellvibrionaceae</taxon>
        <taxon>Pseudomaricurvus</taxon>
    </lineage>
</organism>
<evidence type="ECO:0000313" key="2">
    <source>
        <dbReference type="EMBL" id="NHO65984.1"/>
    </source>
</evidence>
<dbReference type="Pfam" id="PF01864">
    <property type="entry name" value="CarS-like"/>
    <property type="match status" value="2"/>
</dbReference>
<proteinExistence type="predicted"/>
<protein>
    <submittedName>
        <fullName evidence="2">CDP-archaeol synthase</fullName>
    </submittedName>
</protein>
<dbReference type="PANTHER" id="PTHR39650:SF1">
    <property type="entry name" value="CDP-ARCHAEOL SYNTHASE"/>
    <property type="match status" value="1"/>
</dbReference>
<keyword evidence="3" id="KW-1185">Reference proteome</keyword>
<dbReference type="Proteomes" id="UP000787472">
    <property type="component" value="Unassembled WGS sequence"/>
</dbReference>
<dbReference type="RefSeq" id="WP_167185941.1">
    <property type="nucleotide sequence ID" value="NZ_JAAONZ010000006.1"/>
</dbReference>
<comment type="caution">
    <text evidence="2">The sequence shown here is derived from an EMBL/GenBank/DDBJ whole genome shotgun (WGS) entry which is preliminary data.</text>
</comment>
<dbReference type="InterPro" id="IPR032690">
    <property type="entry name" value="CarS"/>
</dbReference>
<keyword evidence="1" id="KW-0472">Membrane</keyword>
<reference evidence="2" key="1">
    <citation type="submission" date="2020-03" db="EMBL/GenBank/DDBJ databases">
        <authorList>
            <person name="Guo F."/>
        </authorList>
    </citation>
    <scope>NUCLEOTIDE SEQUENCE</scope>
    <source>
        <strain evidence="2">JCM 30134</strain>
    </source>
</reference>
<dbReference type="EMBL" id="JAAONZ010000006">
    <property type="protein sequence ID" value="NHO65984.1"/>
    <property type="molecule type" value="Genomic_DNA"/>
</dbReference>
<evidence type="ECO:0000256" key="1">
    <source>
        <dbReference type="SAM" id="Phobius"/>
    </source>
</evidence>